<reference evidence="3 4" key="1">
    <citation type="journal article" date="2021" name="Nat. Commun.">
        <title>Genetic determinants of endophytism in the Arabidopsis root mycobiome.</title>
        <authorList>
            <person name="Mesny F."/>
            <person name="Miyauchi S."/>
            <person name="Thiergart T."/>
            <person name="Pickel B."/>
            <person name="Atanasova L."/>
            <person name="Karlsson M."/>
            <person name="Huettel B."/>
            <person name="Barry K.W."/>
            <person name="Haridas S."/>
            <person name="Chen C."/>
            <person name="Bauer D."/>
            <person name="Andreopoulos W."/>
            <person name="Pangilinan J."/>
            <person name="LaButti K."/>
            <person name="Riley R."/>
            <person name="Lipzen A."/>
            <person name="Clum A."/>
            <person name="Drula E."/>
            <person name="Henrissat B."/>
            <person name="Kohler A."/>
            <person name="Grigoriev I.V."/>
            <person name="Martin F.M."/>
            <person name="Hacquard S."/>
        </authorList>
    </citation>
    <scope>NUCLEOTIDE SEQUENCE [LARGE SCALE GENOMIC DNA]</scope>
    <source>
        <strain evidence="3 4">MPI-CAGE-CH-0241</strain>
    </source>
</reference>
<dbReference type="Proteomes" id="UP000777438">
    <property type="component" value="Unassembled WGS sequence"/>
</dbReference>
<dbReference type="GO" id="GO:0016192">
    <property type="term" value="P:vesicle-mediated transport"/>
    <property type="evidence" value="ECO:0007669"/>
    <property type="project" value="TreeGrafter"/>
</dbReference>
<sequence length="239" mass="26929">MAPVEDLFKRYWVCPSGYSYHDGRCYRSRWYSWGRWVVLAIAISLFLIVFFSCLTIACRRRRRGVRPMYGTGWMAPQGKWGNPPQNNPQGYQNYPPPGGGFQQQQRYGGYPPAPPPPGGGFQQQQRYGGYPPAPPPLAYGQQQQPQYTGITFRSEIEEQSGNGLGNRRDMEPETAEVQGNSRSLNAELDAQQRSPPVQANFTMFAEQDSRRLGTTAQVAELPAQYSSTRVAEADSRLLH</sequence>
<dbReference type="Pfam" id="PF12273">
    <property type="entry name" value="RCR"/>
    <property type="match status" value="1"/>
</dbReference>
<evidence type="ECO:0000313" key="4">
    <source>
        <dbReference type="Proteomes" id="UP000777438"/>
    </source>
</evidence>
<evidence type="ECO:0000313" key="3">
    <source>
        <dbReference type="EMBL" id="KAH6866019.1"/>
    </source>
</evidence>
<gene>
    <name evidence="3" type="ORF">B0T10DRAFT_90689</name>
</gene>
<name>A0A9P8VQ96_9HYPO</name>
<organism evidence="3 4">
    <name type="scientific">Thelonectria olida</name>
    <dbReference type="NCBI Taxonomy" id="1576542"/>
    <lineage>
        <taxon>Eukaryota</taxon>
        <taxon>Fungi</taxon>
        <taxon>Dikarya</taxon>
        <taxon>Ascomycota</taxon>
        <taxon>Pezizomycotina</taxon>
        <taxon>Sordariomycetes</taxon>
        <taxon>Hypocreomycetidae</taxon>
        <taxon>Hypocreales</taxon>
        <taxon>Nectriaceae</taxon>
        <taxon>Thelonectria</taxon>
    </lineage>
</organism>
<feature type="compositionally biased region" description="Low complexity" evidence="1">
    <location>
        <begin position="81"/>
        <end position="93"/>
    </location>
</feature>
<evidence type="ECO:0000256" key="1">
    <source>
        <dbReference type="SAM" id="MobiDB-lite"/>
    </source>
</evidence>
<keyword evidence="2" id="KW-0472">Membrane</keyword>
<feature type="transmembrane region" description="Helical" evidence="2">
    <location>
        <begin position="36"/>
        <end position="58"/>
    </location>
</feature>
<dbReference type="InterPro" id="IPR020999">
    <property type="entry name" value="Chitin_synth_reg_RCR"/>
</dbReference>
<protein>
    <submittedName>
        <fullName evidence="3">Chitin synthesis regulation, resistance to congo red-domain-containing protein</fullName>
    </submittedName>
</protein>
<feature type="region of interest" description="Disordered" evidence="1">
    <location>
        <begin position="76"/>
        <end position="146"/>
    </location>
</feature>
<evidence type="ECO:0000256" key="2">
    <source>
        <dbReference type="SAM" id="Phobius"/>
    </source>
</evidence>
<feature type="region of interest" description="Disordered" evidence="1">
    <location>
        <begin position="159"/>
        <end position="196"/>
    </location>
</feature>
<dbReference type="EMBL" id="JAGPYM010000177">
    <property type="protein sequence ID" value="KAH6866019.1"/>
    <property type="molecule type" value="Genomic_DNA"/>
</dbReference>
<keyword evidence="2" id="KW-0812">Transmembrane</keyword>
<dbReference type="PANTHER" id="PTHR28187">
    <property type="entry name" value="PROTEIN RCR1-RELATED"/>
    <property type="match status" value="1"/>
</dbReference>
<dbReference type="AlphaFoldDB" id="A0A9P8VQ96"/>
<keyword evidence="4" id="KW-1185">Reference proteome</keyword>
<proteinExistence type="predicted"/>
<dbReference type="PANTHER" id="PTHR28187:SF1">
    <property type="entry name" value="PROTEIN RCR1-RELATED"/>
    <property type="match status" value="1"/>
</dbReference>
<comment type="caution">
    <text evidence="3">The sequence shown here is derived from an EMBL/GenBank/DDBJ whole genome shotgun (WGS) entry which is preliminary data.</text>
</comment>
<accession>A0A9P8VQ96</accession>
<keyword evidence="2" id="KW-1133">Transmembrane helix</keyword>
<dbReference type="OrthoDB" id="3556830at2759"/>